<name>F4Q1A4_CACFS</name>
<sequence>MAYAMEYGYLSIIQLITSLNSNISIHDNTMTRVIGEKGNFDILQFIYNNRTERCLPDVIDTAAIRGHEKIVKFLHPFNEKGFSIYGMYGSVGHSLELVEFIDLHRTMEWDDGAMDRAASYGNLDVVKFFHNHKEANRCSELAMDLAAKNGRYDVVKWLHFNRTEGCTTDAMDRAATYDIVKFLHEHRTEGCTKKAIPRAVMMDRLDIIQFLHFNRTEGSTSCALDQAAMRKNFQIVKFLVENRTEECSDSIYEHITGNIEMMKFIYHHCKPKCTKEAINIAARFGHLDAIHFLHEHYNQPWEFWTRAMDMAAMKGHLEIVRFLHFNRTEGCSIDALNNAAQSGNIDLVKFLHYNRTEGCSRNAMDMAAQDGHLEIVKFLHLNRTEGCTHHALEVLHYDVVHYLLVHKCLEPIDFEKHYDNLLFNGFYEILELLKQYR</sequence>
<dbReference type="InterPro" id="IPR002110">
    <property type="entry name" value="Ankyrin_rpt"/>
</dbReference>
<dbReference type="KEGG" id="dfa:DFA_04099"/>
<reference evidence="2" key="1">
    <citation type="journal article" date="2011" name="Genome Res.">
        <title>Phylogeny-wide analysis of social amoeba genomes highlights ancient origins for complex intercellular communication.</title>
        <authorList>
            <person name="Heidel A.J."/>
            <person name="Lawal H.M."/>
            <person name="Felder M."/>
            <person name="Schilde C."/>
            <person name="Helps N.R."/>
            <person name="Tunggal B."/>
            <person name="Rivero F."/>
            <person name="John U."/>
            <person name="Schleicher M."/>
            <person name="Eichinger L."/>
            <person name="Platzer M."/>
            <person name="Noegel A.A."/>
            <person name="Schaap P."/>
            <person name="Gloeckner G."/>
        </authorList>
    </citation>
    <scope>NUCLEOTIDE SEQUENCE [LARGE SCALE GENOMIC DNA]</scope>
    <source>
        <strain evidence="2">SH3</strain>
    </source>
</reference>
<dbReference type="AlphaFoldDB" id="F4Q1A4"/>
<evidence type="ECO:0000313" key="1">
    <source>
        <dbReference type="EMBL" id="EGG18605.1"/>
    </source>
</evidence>
<evidence type="ECO:0008006" key="3">
    <source>
        <dbReference type="Google" id="ProtNLM"/>
    </source>
</evidence>
<dbReference type="EMBL" id="GL883018">
    <property type="protein sequence ID" value="EGG18605.1"/>
    <property type="molecule type" value="Genomic_DNA"/>
</dbReference>
<evidence type="ECO:0000313" key="2">
    <source>
        <dbReference type="Proteomes" id="UP000007797"/>
    </source>
</evidence>
<organism evidence="1 2">
    <name type="scientific">Cavenderia fasciculata</name>
    <name type="common">Slime mold</name>
    <name type="synonym">Dictyostelium fasciculatum</name>
    <dbReference type="NCBI Taxonomy" id="261658"/>
    <lineage>
        <taxon>Eukaryota</taxon>
        <taxon>Amoebozoa</taxon>
        <taxon>Evosea</taxon>
        <taxon>Eumycetozoa</taxon>
        <taxon>Dictyostelia</taxon>
        <taxon>Acytosteliales</taxon>
        <taxon>Cavenderiaceae</taxon>
        <taxon>Cavenderia</taxon>
    </lineage>
</organism>
<dbReference type="RefSeq" id="XP_004366509.1">
    <property type="nucleotide sequence ID" value="XM_004366452.1"/>
</dbReference>
<dbReference type="InterPro" id="IPR052050">
    <property type="entry name" value="SecEffector_AnkRepeat"/>
</dbReference>
<keyword evidence="2" id="KW-1185">Reference proteome</keyword>
<dbReference type="OrthoDB" id="6580118at2759"/>
<dbReference type="STRING" id="1054147.F4Q1A4"/>
<dbReference type="InterPro" id="IPR036770">
    <property type="entry name" value="Ankyrin_rpt-contain_sf"/>
</dbReference>
<dbReference type="GeneID" id="14870697"/>
<protein>
    <recommendedName>
        <fullName evidence="3">Ankyrin repeat-containing protein</fullName>
    </recommendedName>
</protein>
<proteinExistence type="predicted"/>
<dbReference type="PANTHER" id="PTHR46586">
    <property type="entry name" value="ANKYRIN REPEAT-CONTAINING PROTEIN"/>
    <property type="match status" value="1"/>
</dbReference>
<dbReference type="PANTHER" id="PTHR46586:SF3">
    <property type="entry name" value="ANKYRIN REPEAT-CONTAINING PROTEIN"/>
    <property type="match status" value="1"/>
</dbReference>
<dbReference type="Pfam" id="PF13637">
    <property type="entry name" value="Ank_4"/>
    <property type="match status" value="3"/>
</dbReference>
<dbReference type="Proteomes" id="UP000007797">
    <property type="component" value="Unassembled WGS sequence"/>
</dbReference>
<dbReference type="Gene3D" id="1.25.40.20">
    <property type="entry name" value="Ankyrin repeat-containing domain"/>
    <property type="match status" value="2"/>
</dbReference>
<gene>
    <name evidence="1" type="ORF">DFA_04099</name>
</gene>
<dbReference type="SUPFAM" id="SSF48403">
    <property type="entry name" value="Ankyrin repeat"/>
    <property type="match status" value="1"/>
</dbReference>
<accession>F4Q1A4</accession>